<protein>
    <recommendedName>
        <fullName evidence="4">DUF4870 domain-containing protein</fullName>
    </recommendedName>
</protein>
<evidence type="ECO:0008006" key="4">
    <source>
        <dbReference type="Google" id="ProtNLM"/>
    </source>
</evidence>
<comment type="caution">
    <text evidence="2">The sequence shown here is derived from an EMBL/GenBank/DDBJ whole genome shotgun (WGS) entry which is preliminary data.</text>
</comment>
<evidence type="ECO:0000313" key="2">
    <source>
        <dbReference type="EMBL" id="MBE9211301.1"/>
    </source>
</evidence>
<keyword evidence="1" id="KW-0472">Membrane</keyword>
<evidence type="ECO:0000313" key="3">
    <source>
        <dbReference type="Proteomes" id="UP000620559"/>
    </source>
</evidence>
<feature type="transmembrane region" description="Helical" evidence="1">
    <location>
        <begin position="87"/>
        <end position="109"/>
    </location>
</feature>
<dbReference type="EMBL" id="JADEWL010000002">
    <property type="protein sequence ID" value="MBE9211301.1"/>
    <property type="molecule type" value="Genomic_DNA"/>
</dbReference>
<organism evidence="2 3">
    <name type="scientific">Plectonema cf. radiosum LEGE 06105</name>
    <dbReference type="NCBI Taxonomy" id="945769"/>
    <lineage>
        <taxon>Bacteria</taxon>
        <taxon>Bacillati</taxon>
        <taxon>Cyanobacteriota</taxon>
        <taxon>Cyanophyceae</taxon>
        <taxon>Oscillatoriophycideae</taxon>
        <taxon>Oscillatoriales</taxon>
        <taxon>Microcoleaceae</taxon>
        <taxon>Plectonema</taxon>
    </lineage>
</organism>
<reference evidence="2" key="1">
    <citation type="submission" date="2020-10" db="EMBL/GenBank/DDBJ databases">
        <authorList>
            <person name="Castelo-Branco R."/>
            <person name="Eusebio N."/>
            <person name="Adriana R."/>
            <person name="Vieira A."/>
            <person name="Brugerolle De Fraissinette N."/>
            <person name="Rezende De Castro R."/>
            <person name="Schneider M.P."/>
            <person name="Vasconcelos V."/>
            <person name="Leao P.N."/>
        </authorList>
    </citation>
    <scope>NUCLEOTIDE SEQUENCE</scope>
    <source>
        <strain evidence="2">LEGE 06105</strain>
    </source>
</reference>
<dbReference type="Proteomes" id="UP000620559">
    <property type="component" value="Unassembled WGS sequence"/>
</dbReference>
<evidence type="ECO:0000256" key="1">
    <source>
        <dbReference type="SAM" id="Phobius"/>
    </source>
</evidence>
<keyword evidence="1" id="KW-1133">Transmembrane helix</keyword>
<feature type="transmembrane region" description="Helical" evidence="1">
    <location>
        <begin position="23"/>
        <end position="46"/>
    </location>
</feature>
<dbReference type="AlphaFoldDB" id="A0A8J7FBP4"/>
<feature type="transmembrane region" description="Helical" evidence="1">
    <location>
        <begin position="58"/>
        <end position="75"/>
    </location>
</feature>
<dbReference type="RefSeq" id="WP_193915962.1">
    <property type="nucleotide sequence ID" value="NZ_JADEWL010000002.1"/>
</dbReference>
<accession>A0A8J7FBP4</accession>
<proteinExistence type="predicted"/>
<keyword evidence="3" id="KW-1185">Reference proteome</keyword>
<sequence length="147" mass="16713">MKHFKSISNSSISDSSKLKTEDISLMGMLIYLIPVIGFFPSLWTLYRGEASREQLRTCRLSITLALTWIIGYILLGTGASSSDFFALRLYILNSFVTSSYFVVSVWLIIRTVQGKSQRLPAFSQFAEKFLVRERLLKKTQGRKGKSL</sequence>
<keyword evidence="1" id="KW-0812">Transmembrane</keyword>
<gene>
    <name evidence="2" type="ORF">IQ247_00955</name>
</gene>
<name>A0A8J7FBP4_9CYAN</name>